<evidence type="ECO:0000313" key="8">
    <source>
        <dbReference type="EMBL" id="KAF2841625.1"/>
    </source>
</evidence>
<comment type="subcellular location">
    <subcellularLocation>
        <location evidence="1">Endomembrane system</location>
    </subcellularLocation>
</comment>
<evidence type="ECO:0000256" key="2">
    <source>
        <dbReference type="ARBA" id="ARBA00022692"/>
    </source>
</evidence>
<dbReference type="GO" id="GO:0034975">
    <property type="term" value="P:protein folding in endoplasmic reticulum"/>
    <property type="evidence" value="ECO:0007669"/>
    <property type="project" value="TreeGrafter"/>
</dbReference>
<dbReference type="GO" id="GO:0012505">
    <property type="term" value="C:endomembrane system"/>
    <property type="evidence" value="ECO:0007669"/>
    <property type="project" value="UniProtKB-SubCell"/>
</dbReference>
<feature type="compositionally biased region" description="Polar residues" evidence="5">
    <location>
        <begin position="598"/>
        <end position="617"/>
    </location>
</feature>
<feature type="compositionally biased region" description="Low complexity" evidence="5">
    <location>
        <begin position="829"/>
        <end position="840"/>
    </location>
</feature>
<dbReference type="EMBL" id="MU006091">
    <property type="protein sequence ID" value="KAF2841625.1"/>
    <property type="molecule type" value="Genomic_DNA"/>
</dbReference>
<feature type="compositionally biased region" description="Polar residues" evidence="5">
    <location>
        <begin position="841"/>
        <end position="850"/>
    </location>
</feature>
<evidence type="ECO:0000256" key="4">
    <source>
        <dbReference type="ARBA" id="ARBA00023136"/>
    </source>
</evidence>
<dbReference type="InterPro" id="IPR012919">
    <property type="entry name" value="SUN_dom"/>
</dbReference>
<feature type="region of interest" description="Disordered" evidence="5">
    <location>
        <begin position="441"/>
        <end position="531"/>
    </location>
</feature>
<feature type="chain" id="PRO_5040107681" description="SUN domain-containing protein" evidence="6">
    <location>
        <begin position="25"/>
        <end position="945"/>
    </location>
</feature>
<feature type="compositionally biased region" description="Polar residues" evidence="5">
    <location>
        <begin position="517"/>
        <end position="531"/>
    </location>
</feature>
<dbReference type="PANTHER" id="PTHR12953:SF0">
    <property type="entry name" value="SUN DOMAIN-CONTAINING OSSIFICATION FACTOR"/>
    <property type="match status" value="1"/>
</dbReference>
<keyword evidence="4" id="KW-0472">Membrane</keyword>
<feature type="compositionally biased region" description="Low complexity" evidence="5">
    <location>
        <begin position="619"/>
        <end position="632"/>
    </location>
</feature>
<feature type="region of interest" description="Disordered" evidence="5">
    <location>
        <begin position="187"/>
        <end position="219"/>
    </location>
</feature>
<feature type="domain" description="SUN" evidence="7">
    <location>
        <begin position="265"/>
        <end position="433"/>
    </location>
</feature>
<protein>
    <recommendedName>
        <fullName evidence="7">SUN domain-containing protein</fullName>
    </recommendedName>
</protein>
<dbReference type="Pfam" id="PF07738">
    <property type="entry name" value="Sad1_UNC"/>
    <property type="match status" value="1"/>
</dbReference>
<dbReference type="FunFam" id="2.60.120.260:FF:000082">
    <property type="entry name" value="Sad1/UNC domain protein"/>
    <property type="match status" value="1"/>
</dbReference>
<keyword evidence="2" id="KW-0812">Transmembrane</keyword>
<evidence type="ECO:0000256" key="6">
    <source>
        <dbReference type="SAM" id="SignalP"/>
    </source>
</evidence>
<dbReference type="SUPFAM" id="SSF49785">
    <property type="entry name" value="Galactose-binding domain-like"/>
    <property type="match status" value="1"/>
</dbReference>
<feature type="region of interest" description="Disordered" evidence="5">
    <location>
        <begin position="557"/>
        <end position="669"/>
    </location>
</feature>
<keyword evidence="6" id="KW-0732">Signal</keyword>
<evidence type="ECO:0000259" key="7">
    <source>
        <dbReference type="PROSITE" id="PS51469"/>
    </source>
</evidence>
<feature type="region of interest" description="Disordered" evidence="5">
    <location>
        <begin position="819"/>
        <end position="937"/>
    </location>
</feature>
<feature type="compositionally biased region" description="Polar residues" evidence="5">
    <location>
        <begin position="251"/>
        <end position="277"/>
    </location>
</feature>
<feature type="compositionally biased region" description="Low complexity" evidence="5">
    <location>
        <begin position="143"/>
        <end position="161"/>
    </location>
</feature>
<organism evidence="8 9">
    <name type="scientific">Patellaria atrata CBS 101060</name>
    <dbReference type="NCBI Taxonomy" id="1346257"/>
    <lineage>
        <taxon>Eukaryota</taxon>
        <taxon>Fungi</taxon>
        <taxon>Dikarya</taxon>
        <taxon>Ascomycota</taxon>
        <taxon>Pezizomycotina</taxon>
        <taxon>Dothideomycetes</taxon>
        <taxon>Dothideomycetes incertae sedis</taxon>
        <taxon>Patellariales</taxon>
        <taxon>Patellariaceae</taxon>
        <taxon>Patellaria</taxon>
    </lineage>
</organism>
<name>A0A9P4SGZ8_9PEZI</name>
<dbReference type="Gene3D" id="2.60.120.260">
    <property type="entry name" value="Galactose-binding domain-like"/>
    <property type="match status" value="1"/>
</dbReference>
<sequence>MPQLGRNVLSRIFLFAAVIVLVQATNETTARSLVTTTPIGGTPTRTCQFRTVNYITHTLPQQCLRENWTASHARSTAGENYTVPTTELDARVTGVDASSGVEVSESVIDSVSSTSVAGAVDQIATASTKSAQSDLTNVTGNPSQSASHSSSTTSSTATATSEDFESETDSPLDNANFLSFEEWKKQNLAKSGQSPDTLGQGRGGSDNEQPRRRPVNINNALDGLGEDLEIDLDFAGFGGSDKSDAAAPARSAQTSSLSRASTVGSDSETQERVASSTRPRKDAGKTCKERFNYASFDCAATVLKTNQESKGSSSVLVENKDSYMLNVCSAANKFVIVELCEDILVDTVVLANYEFFSSMFRTFKVSVSDRYPVKMDRWKELGTFQARNSRDIQPFLIENPLIWARYLRVEFLSHYGNEYYCPLSLLRVHGTTMMEEFRAQEELARGEEDEEESIVEEMESEAVHSADTPVIEEQMEDDNTQHGVPESKETDSSQIDESGVEPSPSTPADGAGVPRSPTETGNQESARNNSNEENMAVLVIPIELANLTVPASVLSAAGAKSGKPSSPSSSNDIPSTSRSEESKKTKSTNKSTSTSSTAQRVNEKPSTQAGDSSTAKVASSITRKTSISTTHIVNTSDSSGGSLSTAQDAPRQASSPSHPPPPSPTTQESFFKSIHKRLQLLESNSTLSLQYIEEQSRILRDAFQKVEKRQLGKTETFLDHLNNSVMAELKIFRQQYDQLWQSTVIELENHRELHQQEILAVSTRLTLMAEELVWQKRMAVVQSTLLLLCLGLVLFVRSGNSSLELPVLQQMMQRSHSVFKIPYSPSPGSPARSSSPVSPSQQWAETQSGPATPRGSRDRPPSWEGGDMSDSSGLQSYERSKQGLKQRPRVRSPLASGESLGYDSTNDDSVLREQELAVDDEVDGDSGSSGFDIEEDRDMLLYVSE</sequence>
<feature type="signal peptide" evidence="6">
    <location>
        <begin position="1"/>
        <end position="24"/>
    </location>
</feature>
<keyword evidence="9" id="KW-1185">Reference proteome</keyword>
<dbReference type="PROSITE" id="PS51469">
    <property type="entry name" value="SUN"/>
    <property type="match status" value="1"/>
</dbReference>
<proteinExistence type="predicted"/>
<comment type="caution">
    <text evidence="8">The sequence shown here is derived from an EMBL/GenBank/DDBJ whole genome shotgun (WGS) entry which is preliminary data.</text>
</comment>
<evidence type="ECO:0000256" key="1">
    <source>
        <dbReference type="ARBA" id="ARBA00004308"/>
    </source>
</evidence>
<evidence type="ECO:0000256" key="3">
    <source>
        <dbReference type="ARBA" id="ARBA00022989"/>
    </source>
</evidence>
<keyword evidence="3" id="KW-1133">Transmembrane helix</keyword>
<dbReference type="AlphaFoldDB" id="A0A9P4SGZ8"/>
<dbReference type="GO" id="GO:0005737">
    <property type="term" value="C:cytoplasm"/>
    <property type="evidence" value="ECO:0007669"/>
    <property type="project" value="TreeGrafter"/>
</dbReference>
<evidence type="ECO:0000313" key="9">
    <source>
        <dbReference type="Proteomes" id="UP000799429"/>
    </source>
</evidence>
<feature type="compositionally biased region" description="Low complexity" evidence="5">
    <location>
        <begin position="588"/>
        <end position="597"/>
    </location>
</feature>
<feature type="region of interest" description="Disordered" evidence="5">
    <location>
        <begin position="241"/>
        <end position="283"/>
    </location>
</feature>
<dbReference type="InterPro" id="IPR045120">
    <property type="entry name" value="Suco/Slp1-like"/>
</dbReference>
<feature type="compositionally biased region" description="Polar residues" evidence="5">
    <location>
        <begin position="127"/>
        <end position="142"/>
    </location>
</feature>
<feature type="region of interest" description="Disordered" evidence="5">
    <location>
        <begin position="127"/>
        <end position="173"/>
    </location>
</feature>
<feature type="compositionally biased region" description="Polar residues" evidence="5">
    <location>
        <begin position="188"/>
        <end position="197"/>
    </location>
</feature>
<dbReference type="Proteomes" id="UP000799429">
    <property type="component" value="Unassembled WGS sequence"/>
</dbReference>
<dbReference type="GO" id="GO:0016020">
    <property type="term" value="C:membrane"/>
    <property type="evidence" value="ECO:0007669"/>
    <property type="project" value="InterPro"/>
</dbReference>
<gene>
    <name evidence="8" type="ORF">M501DRAFT_1000893</name>
</gene>
<evidence type="ECO:0000256" key="5">
    <source>
        <dbReference type="SAM" id="MobiDB-lite"/>
    </source>
</evidence>
<dbReference type="OrthoDB" id="266334at2759"/>
<feature type="compositionally biased region" description="Acidic residues" evidence="5">
    <location>
        <begin position="447"/>
        <end position="460"/>
    </location>
</feature>
<accession>A0A9P4SGZ8</accession>
<dbReference type="PANTHER" id="PTHR12953">
    <property type="entry name" value="MEMBRANE PROTEIN CH1 RELATED"/>
    <property type="match status" value="1"/>
</dbReference>
<dbReference type="InterPro" id="IPR008979">
    <property type="entry name" value="Galactose-bd-like_sf"/>
</dbReference>
<reference evidence="8" key="1">
    <citation type="journal article" date="2020" name="Stud. Mycol.">
        <title>101 Dothideomycetes genomes: a test case for predicting lifestyles and emergence of pathogens.</title>
        <authorList>
            <person name="Haridas S."/>
            <person name="Albert R."/>
            <person name="Binder M."/>
            <person name="Bloem J."/>
            <person name="Labutti K."/>
            <person name="Salamov A."/>
            <person name="Andreopoulos B."/>
            <person name="Baker S."/>
            <person name="Barry K."/>
            <person name="Bills G."/>
            <person name="Bluhm B."/>
            <person name="Cannon C."/>
            <person name="Castanera R."/>
            <person name="Culley D."/>
            <person name="Daum C."/>
            <person name="Ezra D."/>
            <person name="Gonzalez J."/>
            <person name="Henrissat B."/>
            <person name="Kuo A."/>
            <person name="Liang C."/>
            <person name="Lipzen A."/>
            <person name="Lutzoni F."/>
            <person name="Magnuson J."/>
            <person name="Mondo S."/>
            <person name="Nolan M."/>
            <person name="Ohm R."/>
            <person name="Pangilinan J."/>
            <person name="Park H.-J."/>
            <person name="Ramirez L."/>
            <person name="Alfaro M."/>
            <person name="Sun H."/>
            <person name="Tritt A."/>
            <person name="Yoshinaga Y."/>
            <person name="Zwiers L.-H."/>
            <person name="Turgeon B."/>
            <person name="Goodwin S."/>
            <person name="Spatafora J."/>
            <person name="Crous P."/>
            <person name="Grigoriev I."/>
        </authorList>
    </citation>
    <scope>NUCLEOTIDE SEQUENCE</scope>
    <source>
        <strain evidence="8">CBS 101060</strain>
    </source>
</reference>
<feature type="compositionally biased region" description="Polar residues" evidence="5">
    <location>
        <begin position="633"/>
        <end position="647"/>
    </location>
</feature>
<feature type="compositionally biased region" description="Low complexity" evidence="5">
    <location>
        <begin position="557"/>
        <end position="570"/>
    </location>
</feature>